<dbReference type="Pfam" id="PF01494">
    <property type="entry name" value="FAD_binding_3"/>
    <property type="match status" value="1"/>
</dbReference>
<keyword evidence="1" id="KW-0560">Oxidoreductase</keyword>
<accession>A0A101THL6</accession>
<evidence type="ECO:0000313" key="5">
    <source>
        <dbReference type="EMBL" id="KUN92529.1"/>
    </source>
</evidence>
<dbReference type="STRING" id="661399.AQJ67_40325"/>
<dbReference type="Gene3D" id="3.50.50.60">
    <property type="entry name" value="FAD/NAD(P)-binding domain"/>
    <property type="match status" value="1"/>
</dbReference>
<gene>
    <name evidence="5" type="ORF">AQJ67_40325</name>
</gene>
<sequence>MNLRRVAVLGGGPGGLYAARLLKRSHPQADVVVYEQSPPDRTFGFGVGIASRTQQNLRDADPESLESIVEAAHPHEMSMQVGRQTARLSHGRLLAIARTRLLALLQGHASDAGVRLHFGERHDAAGLDADLVVAADGINSATRTGLAERFRPRITTGKGLYLWCGTDFALPSAVFTPVTTTHGTFVAHAYPYAADRSTFLIETDEQTWRRAGFDLATEQTGPQDSDEVSLKYLQEAFAETLQGHVLIGNRTRWLHFRTVSCESWHTGRTVLLGDAAHTAHYSIGSGTKLAMEDAIALDRALLSATTVEEALTEYERIRRPEVDYLQRIARRSELWWESFSERTDLPVDQLMIAYMTRAGKVSVDRFAASAPDVARRGLAAYADVASESVPAQDIAEWITKQPLTIHGGRFGSRLAPADLRDDPTTAVVSIDHPSAWNAEADHTVHHAPGARTLWLTGPSDRSAVLNRLDVAERLTRRTDAVVVVEAPRSRHADLVAGLASARTHLVHLTHETAPDGDEAAGTPPDPATDASA</sequence>
<feature type="compositionally biased region" description="Low complexity" evidence="3">
    <location>
        <begin position="519"/>
        <end position="532"/>
    </location>
</feature>
<dbReference type="EMBL" id="LMWY01000058">
    <property type="protein sequence ID" value="KUN92529.1"/>
    <property type="molecule type" value="Genomic_DNA"/>
</dbReference>
<dbReference type="Gene3D" id="3.30.9.20">
    <property type="match status" value="1"/>
</dbReference>
<dbReference type="Proteomes" id="UP000053429">
    <property type="component" value="Unassembled WGS sequence"/>
</dbReference>
<feature type="domain" description="FAD-binding" evidence="4">
    <location>
        <begin position="126"/>
        <end position="322"/>
    </location>
</feature>
<dbReference type="InterPro" id="IPR036188">
    <property type="entry name" value="FAD/NAD-bd_sf"/>
</dbReference>
<comment type="caution">
    <text evidence="5">The sequence shown here is derived from an EMBL/GenBank/DDBJ whole genome shotgun (WGS) entry which is preliminary data.</text>
</comment>
<dbReference type="RefSeq" id="WP_062724483.1">
    <property type="nucleotide sequence ID" value="NZ_KQ948944.1"/>
</dbReference>
<dbReference type="PANTHER" id="PTHR43476:SF4">
    <property type="entry name" value="BLR0106 PROTEIN"/>
    <property type="match status" value="1"/>
</dbReference>
<evidence type="ECO:0000256" key="2">
    <source>
        <dbReference type="ARBA" id="ARBA00023027"/>
    </source>
</evidence>
<dbReference type="OrthoDB" id="3169239at2"/>
<dbReference type="InterPro" id="IPR002938">
    <property type="entry name" value="FAD-bd"/>
</dbReference>
<keyword evidence="6" id="KW-1185">Reference proteome</keyword>
<name>A0A101THL6_9ACTN</name>
<reference evidence="5 6" key="1">
    <citation type="submission" date="2015-10" db="EMBL/GenBank/DDBJ databases">
        <title>Draft genome sequence of Streptomyces caeruleatus NRRL B-24802, type strain for the species Streptomyces caeruleatus.</title>
        <authorList>
            <person name="Ruckert C."/>
            <person name="Winkler A."/>
            <person name="Kalinowski J."/>
            <person name="Kampfer P."/>
            <person name="Glaeser S."/>
        </authorList>
    </citation>
    <scope>NUCLEOTIDE SEQUENCE [LARGE SCALE GENOMIC DNA]</scope>
    <source>
        <strain evidence="5 6">NRRL B-24802</strain>
    </source>
</reference>
<dbReference type="AlphaFoldDB" id="A0A101THL6"/>
<dbReference type="PANTHER" id="PTHR43476">
    <property type="entry name" value="3-(3-HYDROXY-PHENYL)PROPIONATE/3-HYDROXYCINNAMIC ACID HYDROXYLASE"/>
    <property type="match status" value="1"/>
</dbReference>
<dbReference type="SUPFAM" id="SSF51905">
    <property type="entry name" value="FAD/NAD(P)-binding domain"/>
    <property type="match status" value="1"/>
</dbReference>
<evidence type="ECO:0000256" key="1">
    <source>
        <dbReference type="ARBA" id="ARBA00023002"/>
    </source>
</evidence>
<feature type="region of interest" description="Disordered" evidence="3">
    <location>
        <begin position="511"/>
        <end position="532"/>
    </location>
</feature>
<dbReference type="PRINTS" id="PR00420">
    <property type="entry name" value="RNGMNOXGNASE"/>
</dbReference>
<organism evidence="5 6">
    <name type="scientific">Streptomyces caeruleatus</name>
    <dbReference type="NCBI Taxonomy" id="661399"/>
    <lineage>
        <taxon>Bacteria</taxon>
        <taxon>Bacillati</taxon>
        <taxon>Actinomycetota</taxon>
        <taxon>Actinomycetes</taxon>
        <taxon>Kitasatosporales</taxon>
        <taxon>Streptomycetaceae</taxon>
        <taxon>Streptomyces</taxon>
    </lineage>
</organism>
<keyword evidence="2" id="KW-0520">NAD</keyword>
<evidence type="ECO:0000259" key="4">
    <source>
        <dbReference type="Pfam" id="PF01494"/>
    </source>
</evidence>
<proteinExistence type="predicted"/>
<dbReference type="InterPro" id="IPR050631">
    <property type="entry name" value="PheA/TfdB_FAD_monoxygenase"/>
</dbReference>
<dbReference type="GO" id="GO:0016491">
    <property type="term" value="F:oxidoreductase activity"/>
    <property type="evidence" value="ECO:0007669"/>
    <property type="project" value="UniProtKB-KW"/>
</dbReference>
<protein>
    <submittedName>
        <fullName evidence="5">Oxidoreductase</fullName>
    </submittedName>
</protein>
<evidence type="ECO:0000256" key="3">
    <source>
        <dbReference type="SAM" id="MobiDB-lite"/>
    </source>
</evidence>
<dbReference type="GO" id="GO:0071949">
    <property type="term" value="F:FAD binding"/>
    <property type="evidence" value="ECO:0007669"/>
    <property type="project" value="InterPro"/>
</dbReference>
<evidence type="ECO:0000313" key="6">
    <source>
        <dbReference type="Proteomes" id="UP000053429"/>
    </source>
</evidence>